<dbReference type="EMBL" id="JAACJS010000015">
    <property type="protein sequence ID" value="NCI50945.1"/>
    <property type="molecule type" value="Genomic_DNA"/>
</dbReference>
<name>A0ABX0A144_9BACT</name>
<dbReference type="Proteomes" id="UP000753802">
    <property type="component" value="Unassembled WGS sequence"/>
</dbReference>
<organism evidence="2 3">
    <name type="scientific">Sediminibacterium roseum</name>
    <dbReference type="NCBI Taxonomy" id="1978412"/>
    <lineage>
        <taxon>Bacteria</taxon>
        <taxon>Pseudomonadati</taxon>
        <taxon>Bacteroidota</taxon>
        <taxon>Chitinophagia</taxon>
        <taxon>Chitinophagales</taxon>
        <taxon>Chitinophagaceae</taxon>
        <taxon>Sediminibacterium</taxon>
    </lineage>
</organism>
<comment type="caution">
    <text evidence="2">The sequence shown here is derived from an EMBL/GenBank/DDBJ whole genome shotgun (WGS) entry which is preliminary data.</text>
</comment>
<accession>A0ABX0A144</accession>
<feature type="region of interest" description="Disordered" evidence="1">
    <location>
        <begin position="26"/>
        <end position="48"/>
    </location>
</feature>
<keyword evidence="3" id="KW-1185">Reference proteome</keyword>
<proteinExistence type="predicted"/>
<gene>
    <name evidence="2" type="ORF">GWC95_13510</name>
</gene>
<evidence type="ECO:0000313" key="2">
    <source>
        <dbReference type="EMBL" id="NCI50945.1"/>
    </source>
</evidence>
<evidence type="ECO:0008006" key="4">
    <source>
        <dbReference type="Google" id="ProtNLM"/>
    </source>
</evidence>
<protein>
    <recommendedName>
        <fullName evidence="4">Lipoprotein</fullName>
    </recommendedName>
</protein>
<dbReference type="RefSeq" id="WP_161819249.1">
    <property type="nucleotide sequence ID" value="NZ_JAACJS010000015.1"/>
</dbReference>
<reference evidence="2 3" key="1">
    <citation type="submission" date="2020-01" db="EMBL/GenBank/DDBJ databases">
        <title>Genome analysis.</title>
        <authorList>
            <person name="Wu S."/>
            <person name="Wang G."/>
        </authorList>
    </citation>
    <scope>NUCLEOTIDE SEQUENCE [LARGE SCALE GENOMIC DNA]</scope>
    <source>
        <strain evidence="2 3">SYL130</strain>
    </source>
</reference>
<sequence length="148" mass="16388">MKYIPVCLSLLIAVLLVSCEQNQTGSSQAKARSGAGGSITFPKDTGESPEQLAEIAKEKASGAIYRSSSPNHNVVHAFTYLVAVRGFCSRALFQMAADPKTDPQLSERLEWERANAVTQLRSKKYDGLKIEEGLYEKFLKQISDRFQE</sequence>
<evidence type="ECO:0000313" key="3">
    <source>
        <dbReference type="Proteomes" id="UP000753802"/>
    </source>
</evidence>
<evidence type="ECO:0000256" key="1">
    <source>
        <dbReference type="SAM" id="MobiDB-lite"/>
    </source>
</evidence>
<dbReference type="PROSITE" id="PS51257">
    <property type="entry name" value="PROKAR_LIPOPROTEIN"/>
    <property type="match status" value="1"/>
</dbReference>